<protein>
    <recommendedName>
        <fullName evidence="5">N-acetylglucosaminyldiphosphoundecaprenol N-acetyl-beta-D-mannosaminyltransferase</fullName>
        <ecNumber evidence="5">2.4.1.187</ecNumber>
    </recommendedName>
    <alternativeName>
        <fullName evidence="5">N-acetylmannosaminyltransferase</fullName>
    </alternativeName>
    <alternativeName>
        <fullName evidence="5">UDP-N-acetylmannosamine transferase</fullName>
    </alternativeName>
    <alternativeName>
        <fullName evidence="5">UDP-N-acetylmannosamine:N-acetylglucosaminyl pyrophosphorylundecaprenol N-acetylmannosaminyltransferase</fullName>
    </alternativeName>
</protein>
<sequence length="242" mass="26992">MEETIEILSVPVRNVSMDEATDFVFSRIAEGRATTVATANAEMIMRAKEDHELARILAEADLVVPDGAGVLWAAEQQGKHFKERVAGVDLACRIMARCVERQTKVYFFGGAPGIAEKAARNMKESVGEFPVVGIRSGFFTPEEEPKIIEDIRNSGASVLFVALGVPKQEKWIHRHLYELGPCVCMGVGGTFDVLAGHVCRAPKWMQEHRLEWLYRLYKEPSRAMRMLALPKFVVAVKFGSRV</sequence>
<keyword evidence="3 5" id="KW-0777">Teichoic acid biosynthesis</keyword>
<dbReference type="GO" id="GO:0019350">
    <property type="term" value="P:teichoic acid biosynthetic process"/>
    <property type="evidence" value="ECO:0007669"/>
    <property type="project" value="UniProtKB-UniRule"/>
</dbReference>
<keyword evidence="4 5" id="KW-0961">Cell wall biogenesis/degradation</keyword>
<dbReference type="UniPathway" id="UPA00632"/>
<proteinExistence type="inferred from homology"/>
<dbReference type="NCBIfam" id="TIGR00696">
    <property type="entry name" value="wecG_tagA_cpsF"/>
    <property type="match status" value="1"/>
</dbReference>
<dbReference type="PANTHER" id="PTHR34136">
    <property type="match status" value="1"/>
</dbReference>
<evidence type="ECO:0000313" key="7">
    <source>
        <dbReference type="Proteomes" id="UP000003195"/>
    </source>
</evidence>
<dbReference type="EC" id="2.4.1.187" evidence="5"/>
<dbReference type="PANTHER" id="PTHR34136:SF1">
    <property type="entry name" value="UDP-N-ACETYL-D-MANNOSAMINURONIC ACID TRANSFERASE"/>
    <property type="match status" value="1"/>
</dbReference>
<dbReference type="RefSeq" id="WP_006941240.1">
    <property type="nucleotide sequence ID" value="NZ_GL538185.1"/>
</dbReference>
<dbReference type="HOGENOM" id="CLU_063203_3_1_9"/>
<reference evidence="6 7" key="1">
    <citation type="submission" date="2010-08" db="EMBL/GenBank/DDBJ databases">
        <authorList>
            <person name="Weinstock G."/>
            <person name="Sodergren E."/>
            <person name="Clifton S."/>
            <person name="Fulton L."/>
            <person name="Fulton B."/>
            <person name="Courtney L."/>
            <person name="Fronick C."/>
            <person name="Harrison M."/>
            <person name="Strong C."/>
            <person name="Farmer C."/>
            <person name="Delahaunty K."/>
            <person name="Markovic C."/>
            <person name="Hall O."/>
            <person name="Minx P."/>
            <person name="Tomlinson C."/>
            <person name="Mitreva M."/>
            <person name="Hou S."/>
            <person name="Chen J."/>
            <person name="Wollam A."/>
            <person name="Pepin K.H."/>
            <person name="Johnson M."/>
            <person name="Bhonagiri V."/>
            <person name="Zhang X."/>
            <person name="Suruliraj S."/>
            <person name="Warren W."/>
            <person name="Chinwalla A."/>
            <person name="Mardis E.R."/>
            <person name="Wilson R.K."/>
        </authorList>
    </citation>
    <scope>NUCLEOTIDE SEQUENCE [LARGE SCALE GENOMIC DNA]</scope>
    <source>
        <strain evidence="6 7">F0359</strain>
    </source>
</reference>
<comment type="catalytic activity">
    <reaction evidence="5">
        <text>UDP-N-acetyl-alpha-D-mannosamine + N-acetyl-alpha-D-glucosaminyl-di-trans,octa-cis-undecaprenyl diphosphate = N-acetyl-beta-D-mannosaminyl-(1-&gt;4)-N-acetyl-alpha-D-glucosaminyl di-trans,octa-cis-undecaprenyl diphosphate + UDP + H(+)</text>
        <dbReference type="Rhea" id="RHEA:16053"/>
        <dbReference type="ChEBI" id="CHEBI:15378"/>
        <dbReference type="ChEBI" id="CHEBI:58223"/>
        <dbReference type="ChEBI" id="CHEBI:62959"/>
        <dbReference type="ChEBI" id="CHEBI:68623"/>
        <dbReference type="ChEBI" id="CHEBI:132210"/>
        <dbReference type="EC" id="2.4.1.187"/>
    </reaction>
</comment>
<evidence type="ECO:0000256" key="3">
    <source>
        <dbReference type="ARBA" id="ARBA00022944"/>
    </source>
</evidence>
<name>E2ZAF9_9FIRM</name>
<evidence type="ECO:0000313" key="6">
    <source>
        <dbReference type="EMBL" id="EFQ04670.1"/>
    </source>
</evidence>
<dbReference type="AlphaFoldDB" id="E2ZAF9"/>
<keyword evidence="2 5" id="KW-0808">Transferase</keyword>
<comment type="function">
    <text evidence="5">Catalyzes the conversion of GlcNAc-PP-undecaprenol into ManNAc-GlcNAc-PP-undecaprenol, the first committed lipid intermediate in the de novo synthesis of teichoic acid.</text>
</comment>
<dbReference type="EMBL" id="AECS01000011">
    <property type="protein sequence ID" value="EFQ04670.1"/>
    <property type="molecule type" value="Genomic_DNA"/>
</dbReference>
<keyword evidence="7" id="KW-1185">Reference proteome</keyword>
<evidence type="ECO:0000256" key="2">
    <source>
        <dbReference type="ARBA" id="ARBA00022679"/>
    </source>
</evidence>
<dbReference type="eggNOG" id="COG1922">
    <property type="taxonomic scope" value="Bacteria"/>
</dbReference>
<dbReference type="CDD" id="cd06533">
    <property type="entry name" value="Glyco_transf_WecG_TagA"/>
    <property type="match status" value="1"/>
</dbReference>
<dbReference type="STRING" id="706434.HMPREF9429_00416"/>
<comment type="pathway">
    <text evidence="5">Cell wall biogenesis; teichoic acid biosynthesis.</text>
</comment>
<dbReference type="InterPro" id="IPR034714">
    <property type="entry name" value="TagA_TarA"/>
</dbReference>
<accession>E2ZAF9</accession>
<comment type="similarity">
    <text evidence="5">Belongs to the glycosyltransferase 26 family. TagA/TarA subfamily.</text>
</comment>
<dbReference type="Proteomes" id="UP000003195">
    <property type="component" value="Unassembled WGS sequence"/>
</dbReference>
<dbReference type="GO" id="GO:0047244">
    <property type="term" value="F:N-acetylglucosaminyldiphosphoundecaprenol N-acetyl-beta-D-mannosaminyltransferase activity"/>
    <property type="evidence" value="ECO:0007669"/>
    <property type="project" value="UniProtKB-UniRule"/>
</dbReference>
<comment type="caution">
    <text evidence="6">The sequence shown here is derived from an EMBL/GenBank/DDBJ whole genome shotgun (WGS) entry which is preliminary data.</text>
</comment>
<evidence type="ECO:0000256" key="5">
    <source>
        <dbReference type="HAMAP-Rule" id="MF_02070"/>
    </source>
</evidence>
<organism evidence="6 7">
    <name type="scientific">Megasphaera micronuciformis F0359</name>
    <dbReference type="NCBI Taxonomy" id="706434"/>
    <lineage>
        <taxon>Bacteria</taxon>
        <taxon>Bacillati</taxon>
        <taxon>Bacillota</taxon>
        <taxon>Negativicutes</taxon>
        <taxon>Veillonellales</taxon>
        <taxon>Veillonellaceae</taxon>
        <taxon>Megasphaera</taxon>
    </lineage>
</organism>
<dbReference type="GO" id="GO:0071555">
    <property type="term" value="P:cell wall organization"/>
    <property type="evidence" value="ECO:0007669"/>
    <property type="project" value="UniProtKB-KW"/>
</dbReference>
<evidence type="ECO:0000256" key="1">
    <source>
        <dbReference type="ARBA" id="ARBA00022676"/>
    </source>
</evidence>
<dbReference type="HAMAP" id="MF_02070">
    <property type="entry name" value="TagA_TarA"/>
    <property type="match status" value="1"/>
</dbReference>
<dbReference type="InterPro" id="IPR004629">
    <property type="entry name" value="WecG_TagA_CpsF"/>
</dbReference>
<evidence type="ECO:0000256" key="4">
    <source>
        <dbReference type="ARBA" id="ARBA00023316"/>
    </source>
</evidence>
<dbReference type="Pfam" id="PF03808">
    <property type="entry name" value="Glyco_tran_WecG"/>
    <property type="match status" value="1"/>
</dbReference>
<keyword evidence="1 5" id="KW-0328">Glycosyltransferase</keyword>
<gene>
    <name evidence="6" type="ORF">HMPREF9429_00416</name>
</gene>